<dbReference type="Pfam" id="PF00496">
    <property type="entry name" value="SBP_bac_5"/>
    <property type="match status" value="1"/>
</dbReference>
<gene>
    <name evidence="6" type="ORF">GCM10023081_37930</name>
</gene>
<evidence type="ECO:0000259" key="5">
    <source>
        <dbReference type="Pfam" id="PF00496"/>
    </source>
</evidence>
<dbReference type="Gene3D" id="3.40.190.10">
    <property type="entry name" value="Periplasmic binding protein-like II"/>
    <property type="match status" value="1"/>
</dbReference>
<dbReference type="SUPFAM" id="SSF53850">
    <property type="entry name" value="Periplasmic binding protein-like II"/>
    <property type="match status" value="1"/>
</dbReference>
<evidence type="ECO:0000256" key="3">
    <source>
        <dbReference type="ARBA" id="ARBA00022729"/>
    </source>
</evidence>
<name>A0ABP7CZK7_9MICC</name>
<comment type="caution">
    <text evidence="6">The sequence shown here is derived from an EMBL/GenBank/DDBJ whole genome shotgun (WGS) entry which is preliminary data.</text>
</comment>
<dbReference type="Gene3D" id="3.10.105.10">
    <property type="entry name" value="Dipeptide-binding Protein, Domain 3"/>
    <property type="match status" value="1"/>
</dbReference>
<evidence type="ECO:0000313" key="7">
    <source>
        <dbReference type="Proteomes" id="UP001500752"/>
    </source>
</evidence>
<feature type="signal peptide" evidence="4">
    <location>
        <begin position="1"/>
        <end position="27"/>
    </location>
</feature>
<dbReference type="PANTHER" id="PTHR30290:SF9">
    <property type="entry name" value="OLIGOPEPTIDE-BINDING PROTEIN APPA"/>
    <property type="match status" value="1"/>
</dbReference>
<feature type="chain" id="PRO_5047361717" evidence="4">
    <location>
        <begin position="28"/>
        <end position="503"/>
    </location>
</feature>
<proteinExistence type="inferred from homology"/>
<dbReference type="RefSeq" id="WP_345153302.1">
    <property type="nucleotide sequence ID" value="NZ_BAABEO010000025.1"/>
</dbReference>
<comment type="similarity">
    <text evidence="1">Belongs to the bacterial solute-binding protein 5 family.</text>
</comment>
<dbReference type="PANTHER" id="PTHR30290">
    <property type="entry name" value="PERIPLASMIC BINDING COMPONENT OF ABC TRANSPORTER"/>
    <property type="match status" value="1"/>
</dbReference>
<dbReference type="InterPro" id="IPR039424">
    <property type="entry name" value="SBP_5"/>
</dbReference>
<dbReference type="InterPro" id="IPR000914">
    <property type="entry name" value="SBP_5_dom"/>
</dbReference>
<keyword evidence="2" id="KW-0813">Transport</keyword>
<dbReference type="EMBL" id="BAABEO010000025">
    <property type="protein sequence ID" value="GAA3697390.1"/>
    <property type="molecule type" value="Genomic_DNA"/>
</dbReference>
<evidence type="ECO:0000256" key="4">
    <source>
        <dbReference type="SAM" id="SignalP"/>
    </source>
</evidence>
<feature type="domain" description="Solute-binding protein family 5" evidence="5">
    <location>
        <begin position="76"/>
        <end position="421"/>
    </location>
</feature>
<reference evidence="7" key="1">
    <citation type="journal article" date="2019" name="Int. J. Syst. Evol. Microbiol.">
        <title>The Global Catalogue of Microorganisms (GCM) 10K type strain sequencing project: providing services to taxonomists for standard genome sequencing and annotation.</title>
        <authorList>
            <consortium name="The Broad Institute Genomics Platform"/>
            <consortium name="The Broad Institute Genome Sequencing Center for Infectious Disease"/>
            <person name="Wu L."/>
            <person name="Ma J."/>
        </authorList>
    </citation>
    <scope>NUCLEOTIDE SEQUENCE [LARGE SCALE GENOMIC DNA]</scope>
    <source>
        <strain evidence="7">JCM 30742</strain>
    </source>
</reference>
<protein>
    <submittedName>
        <fullName evidence="6">ABC transporter substrate-binding protein</fullName>
    </submittedName>
</protein>
<evidence type="ECO:0000313" key="6">
    <source>
        <dbReference type="EMBL" id="GAA3697390.1"/>
    </source>
</evidence>
<accession>A0ABP7CZK7</accession>
<dbReference type="PROSITE" id="PS51257">
    <property type="entry name" value="PROKAR_LIPOPROTEIN"/>
    <property type="match status" value="1"/>
</dbReference>
<sequence length="503" mass="53958">MKKTPFAAALAVAAIALTACSPGGGSAAAGTAPTELKIGNFLDVTAWDPANADIGFDGPYLSAVYDPLVALNGNGEPIPALATGWKFSGDRKTLTMDLRTDAKFSDGEAFNAEAAVANLEHLKEGARSGEAYQNVKKFTAVDEDTIQFAFAERENSILYFMGLGRSYMASPAALASGALQGGPVGSGPYALDASSTPGSEYVFTKTADHWDAATYPFETVKVLPITDATARHNAMLSGQINVEYGDPANIPQAEQSGWNVANKVSGWVGIQFVDRTGKVLEPLGDERVRQALNYAFDGAAILESIGSGAGTATDQVFPAGTEANDPKLDEVYSYNVDEAKRLLTDAGYADGFSVTMPMSPVFQTWQAAAEQALTEIGVKVTWDDMSQPDYQAKAATYPMFISFLAMDADPVATVARQLTSKQWFNPNTEYTEIPELKALVDKIKVAEDSEQLALIKELNKALTEQAWWTVWYQSDNTYFSADGITVTPVTGMMFPTLRHIQQG</sequence>
<keyword evidence="7" id="KW-1185">Reference proteome</keyword>
<evidence type="ECO:0000256" key="1">
    <source>
        <dbReference type="ARBA" id="ARBA00005695"/>
    </source>
</evidence>
<organism evidence="6 7">
    <name type="scientific">Arthrobacter ginkgonis</name>
    <dbReference type="NCBI Taxonomy" id="1630594"/>
    <lineage>
        <taxon>Bacteria</taxon>
        <taxon>Bacillati</taxon>
        <taxon>Actinomycetota</taxon>
        <taxon>Actinomycetes</taxon>
        <taxon>Micrococcales</taxon>
        <taxon>Micrococcaceae</taxon>
        <taxon>Arthrobacter</taxon>
    </lineage>
</organism>
<dbReference type="Proteomes" id="UP001500752">
    <property type="component" value="Unassembled WGS sequence"/>
</dbReference>
<keyword evidence="3 4" id="KW-0732">Signal</keyword>
<evidence type="ECO:0000256" key="2">
    <source>
        <dbReference type="ARBA" id="ARBA00022448"/>
    </source>
</evidence>
<dbReference type="PIRSF" id="PIRSF002741">
    <property type="entry name" value="MppA"/>
    <property type="match status" value="1"/>
</dbReference>
<dbReference type="InterPro" id="IPR030678">
    <property type="entry name" value="Peptide/Ni-bd"/>
</dbReference>